<dbReference type="PANTHER" id="PTHR42840:SF3">
    <property type="entry name" value="BINDING ROSSMANN FOLD OXIDOREDUCTASE, PUTATIVE (AFU_ORTHOLOGUE AFUA_2G10240)-RELATED"/>
    <property type="match status" value="1"/>
</dbReference>
<dbReference type="GO" id="GO:0050112">
    <property type="term" value="F:inositol 2-dehydrogenase (NAD+) activity"/>
    <property type="evidence" value="ECO:0007669"/>
    <property type="project" value="UniProtKB-EC"/>
</dbReference>
<feature type="domain" description="GFO/IDH/MocA-like oxidoreductase" evidence="4">
    <location>
        <begin position="134"/>
        <end position="254"/>
    </location>
</feature>
<gene>
    <name evidence="5" type="primary">idhA</name>
    <name evidence="5" type="ORF">RCA23_c00380</name>
</gene>
<evidence type="ECO:0000259" key="3">
    <source>
        <dbReference type="Pfam" id="PF01408"/>
    </source>
</evidence>
<name>A0AAN0RG71_9RHOB</name>
<dbReference type="InterPro" id="IPR000683">
    <property type="entry name" value="Gfo/Idh/MocA-like_OxRdtase_N"/>
</dbReference>
<dbReference type="NCBIfam" id="TIGR04380">
    <property type="entry name" value="myo_inos_iolG"/>
    <property type="match status" value="1"/>
</dbReference>
<keyword evidence="6" id="KW-1185">Reference proteome</keyword>
<accession>A0AAN0RG71</accession>
<reference evidence="5 6" key="1">
    <citation type="journal article" date="2014" name="ISME J.">
        <title>Adaptation of an abundant Roseobacter RCA organism to pelagic systems revealed by genomic and transcriptomic analyses.</title>
        <authorList>
            <person name="Voget S."/>
            <person name="Wemheuer B."/>
            <person name="Brinkhoff T."/>
            <person name="Vollmers J."/>
            <person name="Dietrich S."/>
            <person name="Giebel H.A."/>
            <person name="Beardsley C."/>
            <person name="Sardemann C."/>
            <person name="Bakenhus I."/>
            <person name="Billerbeck S."/>
            <person name="Daniel R."/>
            <person name="Simon M."/>
        </authorList>
    </citation>
    <scope>NUCLEOTIDE SEQUENCE [LARGE SCALE GENOMIC DNA]</scope>
    <source>
        <strain evidence="5 6">RCA23</strain>
    </source>
</reference>
<evidence type="ECO:0000313" key="6">
    <source>
        <dbReference type="Proteomes" id="UP000028680"/>
    </source>
</evidence>
<dbReference type="EMBL" id="CP003984">
    <property type="protein sequence ID" value="AII85611.1"/>
    <property type="molecule type" value="Genomic_DNA"/>
</dbReference>
<evidence type="ECO:0000256" key="2">
    <source>
        <dbReference type="ARBA" id="ARBA00023002"/>
    </source>
</evidence>
<proteinExistence type="inferred from homology"/>
<comment type="similarity">
    <text evidence="1">Belongs to the Gfo/Idh/MocA family.</text>
</comment>
<protein>
    <submittedName>
        <fullName evidence="5">Inositol 2-dehydrogenase IdhA</fullName>
        <ecNumber evidence="5">1.1.1.18</ecNumber>
    </submittedName>
</protein>
<dbReference type="PANTHER" id="PTHR42840">
    <property type="entry name" value="NAD(P)-BINDING ROSSMANN-FOLD SUPERFAMILY PROTEIN-RELATED"/>
    <property type="match status" value="1"/>
</dbReference>
<dbReference type="Pfam" id="PF22725">
    <property type="entry name" value="GFO_IDH_MocA_C3"/>
    <property type="match status" value="1"/>
</dbReference>
<dbReference type="Proteomes" id="UP000028680">
    <property type="component" value="Chromosome"/>
</dbReference>
<feature type="domain" description="Gfo/Idh/MocA-like oxidoreductase N-terminal" evidence="3">
    <location>
        <begin position="10"/>
        <end position="126"/>
    </location>
</feature>
<dbReference type="Gene3D" id="3.40.50.720">
    <property type="entry name" value="NAD(P)-binding Rossmann-like Domain"/>
    <property type="match status" value="1"/>
</dbReference>
<dbReference type="InterPro" id="IPR030827">
    <property type="entry name" value="Myo_inos_IolG"/>
</dbReference>
<dbReference type="SUPFAM" id="SSF55347">
    <property type="entry name" value="Glyceraldehyde-3-phosphate dehydrogenase-like, C-terminal domain"/>
    <property type="match status" value="1"/>
</dbReference>
<evidence type="ECO:0000256" key="1">
    <source>
        <dbReference type="ARBA" id="ARBA00010928"/>
    </source>
</evidence>
<dbReference type="Pfam" id="PF01408">
    <property type="entry name" value="GFO_IDH_MocA"/>
    <property type="match status" value="1"/>
</dbReference>
<dbReference type="GO" id="GO:0000166">
    <property type="term" value="F:nucleotide binding"/>
    <property type="evidence" value="ECO:0007669"/>
    <property type="project" value="InterPro"/>
</dbReference>
<dbReference type="AlphaFoldDB" id="A0AAN0RG71"/>
<dbReference type="Gene3D" id="3.30.360.10">
    <property type="entry name" value="Dihydrodipicolinate Reductase, domain 2"/>
    <property type="match status" value="1"/>
</dbReference>
<dbReference type="EC" id="1.1.1.18" evidence="5"/>
<keyword evidence="2 5" id="KW-0560">Oxidoreductase</keyword>
<evidence type="ECO:0000313" key="5">
    <source>
        <dbReference type="EMBL" id="AII85611.1"/>
    </source>
</evidence>
<dbReference type="KEGG" id="ptp:RCA23_c00380"/>
<organism evidence="5 6">
    <name type="scientific">Planktomarina temperata RCA23</name>
    <dbReference type="NCBI Taxonomy" id="666509"/>
    <lineage>
        <taxon>Bacteria</taxon>
        <taxon>Pseudomonadati</taxon>
        <taxon>Pseudomonadota</taxon>
        <taxon>Alphaproteobacteria</taxon>
        <taxon>Rhodobacterales</taxon>
        <taxon>Paracoccaceae</taxon>
        <taxon>Planktomarina</taxon>
    </lineage>
</organism>
<evidence type="ECO:0000259" key="4">
    <source>
        <dbReference type="Pfam" id="PF22725"/>
    </source>
</evidence>
<dbReference type="InterPro" id="IPR055170">
    <property type="entry name" value="GFO_IDH_MocA-like_dom"/>
</dbReference>
<dbReference type="InterPro" id="IPR036291">
    <property type="entry name" value="NAD(P)-bd_dom_sf"/>
</dbReference>
<sequence>MDLKEKLMTKIGLLGAGRIGQVHARAVSSVPSAQLVAVADPMPTAAEALRDTYGCEIRTIAQIRDSADIDAVIICTPTDTHADLIEDFARAGKAIFCEKPVDLDLSRVKACLKVVDEMKATLMVGFQRRFDPDFQALRAEIDAGHIGEVEMVTLISRDPGAPPYDYIERSGGIFRDMMIHDFDVARWMLGEEVETVQAAGSVLTDPEIGNRGDFDSANAILRTASGKQCTISNSRRATFGYDQRIEVHGSGGSVAADNHHQSRVTLANGAGYTRPPLLDFFMTRYIAAYAAEIEHFVACLNSGQTPRTSGYDGLMSLALAEAALESARTGQAVRPADLLSRS</sequence>
<dbReference type="SUPFAM" id="SSF51735">
    <property type="entry name" value="NAD(P)-binding Rossmann-fold domains"/>
    <property type="match status" value="1"/>
</dbReference>